<feature type="domain" description="tRNA-guanine(15) transglycosylase-like" evidence="2">
    <location>
        <begin position="175"/>
        <end position="437"/>
    </location>
</feature>
<feature type="domain" description="tRNA-guanine(15) transglycosylase-like" evidence="2">
    <location>
        <begin position="7"/>
        <end position="85"/>
    </location>
</feature>
<feature type="region of interest" description="Disordered" evidence="1">
    <location>
        <begin position="442"/>
        <end position="489"/>
    </location>
</feature>
<comment type="caution">
    <text evidence="3">The sequence shown here is derived from an EMBL/GenBank/DDBJ whole genome shotgun (WGS) entry which is preliminary data.</text>
</comment>
<accession>A0AAD3DPF7</accession>
<feature type="region of interest" description="Disordered" evidence="1">
    <location>
        <begin position="333"/>
        <end position="355"/>
    </location>
</feature>
<protein>
    <recommendedName>
        <fullName evidence="2">tRNA-guanine(15) transglycosylase-like domain-containing protein</fullName>
    </recommendedName>
</protein>
<evidence type="ECO:0000313" key="4">
    <source>
        <dbReference type="Proteomes" id="UP001054857"/>
    </source>
</evidence>
<dbReference type="Proteomes" id="UP001054857">
    <property type="component" value="Unassembled WGS sequence"/>
</dbReference>
<dbReference type="SUPFAM" id="SSF51713">
    <property type="entry name" value="tRNA-guanine transglycosylase"/>
    <property type="match status" value="2"/>
</dbReference>
<dbReference type="InterPro" id="IPR050852">
    <property type="entry name" value="Queuine_tRNA-ribosyltrfase"/>
</dbReference>
<dbReference type="PANTHER" id="PTHR46064:SF1">
    <property type="entry name" value="QUEUINE TRNA-RIBOSYLTRANSFERASE ACCESSORY SUBUNIT 2"/>
    <property type="match status" value="1"/>
</dbReference>
<feature type="compositionally biased region" description="Low complexity" evidence="1">
    <location>
        <begin position="333"/>
        <end position="350"/>
    </location>
</feature>
<keyword evidence="4" id="KW-1185">Reference proteome</keyword>
<proteinExistence type="predicted"/>
<dbReference type="EMBL" id="BMAR01000010">
    <property type="protein sequence ID" value="GFR45626.1"/>
    <property type="molecule type" value="Genomic_DNA"/>
</dbReference>
<evidence type="ECO:0000313" key="3">
    <source>
        <dbReference type="EMBL" id="GFR45626.1"/>
    </source>
</evidence>
<organism evidence="3 4">
    <name type="scientific">Astrephomene gubernaculifera</name>
    <dbReference type="NCBI Taxonomy" id="47775"/>
    <lineage>
        <taxon>Eukaryota</taxon>
        <taxon>Viridiplantae</taxon>
        <taxon>Chlorophyta</taxon>
        <taxon>core chlorophytes</taxon>
        <taxon>Chlorophyceae</taxon>
        <taxon>CS clade</taxon>
        <taxon>Chlamydomonadales</taxon>
        <taxon>Astrephomenaceae</taxon>
        <taxon>Astrephomene</taxon>
    </lineage>
</organism>
<dbReference type="InterPro" id="IPR036511">
    <property type="entry name" value="TGT-like_sf"/>
</dbReference>
<dbReference type="InterPro" id="IPR002616">
    <property type="entry name" value="tRNA_ribo_trans-like"/>
</dbReference>
<feature type="compositionally biased region" description="Low complexity" evidence="1">
    <location>
        <begin position="124"/>
        <end position="162"/>
    </location>
</feature>
<feature type="region of interest" description="Disordered" evidence="1">
    <location>
        <begin position="80"/>
        <end position="168"/>
    </location>
</feature>
<feature type="compositionally biased region" description="Low complexity" evidence="1">
    <location>
        <begin position="80"/>
        <end position="114"/>
    </location>
</feature>
<dbReference type="NCBIfam" id="TIGR00449">
    <property type="entry name" value="tgt_general"/>
    <property type="match status" value="1"/>
</dbReference>
<evidence type="ECO:0000256" key="1">
    <source>
        <dbReference type="SAM" id="MobiDB-lite"/>
    </source>
</evidence>
<dbReference type="GO" id="GO:0006400">
    <property type="term" value="P:tRNA modification"/>
    <property type="evidence" value="ECO:0007669"/>
    <property type="project" value="InterPro"/>
</dbReference>
<reference evidence="3 4" key="1">
    <citation type="journal article" date="2021" name="Sci. Rep.">
        <title>Genome sequencing of the multicellular alga Astrephomene provides insights into convergent evolution of germ-soma differentiation.</title>
        <authorList>
            <person name="Yamashita S."/>
            <person name="Yamamoto K."/>
            <person name="Matsuzaki R."/>
            <person name="Suzuki S."/>
            <person name="Yamaguchi H."/>
            <person name="Hirooka S."/>
            <person name="Minakuchi Y."/>
            <person name="Miyagishima S."/>
            <person name="Kawachi M."/>
            <person name="Toyoda A."/>
            <person name="Nozaki H."/>
        </authorList>
    </citation>
    <scope>NUCLEOTIDE SEQUENCE [LARGE SCALE GENOMIC DNA]</scope>
    <source>
        <strain evidence="3 4">NIES-4017</strain>
    </source>
</reference>
<evidence type="ECO:0000259" key="2">
    <source>
        <dbReference type="Pfam" id="PF01702"/>
    </source>
</evidence>
<gene>
    <name evidence="3" type="ORF">Agub_g7033</name>
</gene>
<sequence>MYEFGARPCTDKEIHVSIHSGGHMVGPERYMETVAALQPDMYVTLCDEVPADSKPKRVSTSVRRTTAWLDTCLQLHARYQQPQPQQGQEQQQPLQRGQQRGQLKAAQRQKQRQQQLERERERQQQQGQQQQPQQPQEEATEAAATAALQQQQQASANGAADGVAEDGVGEGPLSGSLVFAALGGGALPAERQRAAAAVAGKEGVAGYALCGLGTGESPSARPALIAASLAGLEASSSSPTAPVAASTSPASSSSLQLLSSLPVFAAGVGGSPEEVLQAVAAGVDLLDCSFVAQVTAAGYALTFPLRPPPDWQPQTSADASAVEAAAAVESSSGPLTLTSAAQPATTASSPDGSDETKINLWSTSYRLDTAPLLPGCGCSACRQHTRAYLHHLLQAHEMLADVLLEAHNTSHMQAFVQAIREAIAEGQLQRYQQWFASLRSGPVLPPAGPPRKGKRRALGPPGSPAPSAEAEGAVEVEEGAGGDSHAKGSGGAVALGGDAVMAEAADVGAVAAAKWVRV</sequence>
<dbReference type="Gene3D" id="3.20.20.105">
    <property type="entry name" value="Queuine tRNA-ribosyltransferase-like"/>
    <property type="match status" value="1"/>
</dbReference>
<dbReference type="AlphaFoldDB" id="A0AAD3DPF7"/>
<name>A0AAD3DPF7_9CHLO</name>
<dbReference type="PANTHER" id="PTHR46064">
    <property type="entry name" value="QUEUINE TRNA-RIBOSYLTRANSFERASE ACCESSORY SUBUNIT 2"/>
    <property type="match status" value="1"/>
</dbReference>
<dbReference type="Pfam" id="PF01702">
    <property type="entry name" value="TGT"/>
    <property type="match status" value="2"/>
</dbReference>